<dbReference type="AlphaFoldDB" id="A0A2N5XUC9"/>
<gene>
    <name evidence="6" type="ORF">C0081_06410</name>
</gene>
<reference evidence="6 7" key="1">
    <citation type="submission" date="2018-01" db="EMBL/GenBank/DDBJ databases">
        <title>The draft genome sequence of Cohaesibacter sp. H1304.</title>
        <authorList>
            <person name="Wang N.-N."/>
            <person name="Du Z.-J."/>
        </authorList>
    </citation>
    <scope>NUCLEOTIDE SEQUENCE [LARGE SCALE GENOMIC DNA]</scope>
    <source>
        <strain evidence="6 7">H1304</strain>
    </source>
</reference>
<feature type="transmembrane region" description="Helical" evidence="5">
    <location>
        <begin position="148"/>
        <end position="168"/>
    </location>
</feature>
<dbReference type="Gene3D" id="1.20.1550.10">
    <property type="entry name" value="DsbB-like"/>
    <property type="match status" value="1"/>
</dbReference>
<dbReference type="RefSeq" id="WP_101532987.1">
    <property type="nucleotide sequence ID" value="NZ_PKUQ01000011.1"/>
</dbReference>
<proteinExistence type="predicted"/>
<evidence type="ECO:0000256" key="3">
    <source>
        <dbReference type="ARBA" id="ARBA00022989"/>
    </source>
</evidence>
<dbReference type="GO" id="GO:0015035">
    <property type="term" value="F:protein-disulfide reductase activity"/>
    <property type="evidence" value="ECO:0007669"/>
    <property type="project" value="InterPro"/>
</dbReference>
<keyword evidence="7" id="KW-1185">Reference proteome</keyword>
<evidence type="ECO:0000256" key="2">
    <source>
        <dbReference type="ARBA" id="ARBA00022692"/>
    </source>
</evidence>
<evidence type="ECO:0000256" key="1">
    <source>
        <dbReference type="ARBA" id="ARBA00004141"/>
    </source>
</evidence>
<evidence type="ECO:0000313" key="6">
    <source>
        <dbReference type="EMBL" id="PLW78080.1"/>
    </source>
</evidence>
<dbReference type="Pfam" id="PF02600">
    <property type="entry name" value="DsbB"/>
    <property type="match status" value="1"/>
</dbReference>
<comment type="subcellular location">
    <subcellularLocation>
        <location evidence="1">Membrane</location>
        <topology evidence="1">Multi-pass membrane protein</topology>
    </subcellularLocation>
</comment>
<accession>A0A2N5XUC9</accession>
<dbReference type="PIRSF" id="PIRSF033913">
    <property type="entry name" value="S-S_format_DsbB"/>
    <property type="match status" value="1"/>
</dbReference>
<keyword evidence="2 5" id="KW-0812">Transmembrane</keyword>
<dbReference type="PROSITE" id="PS51257">
    <property type="entry name" value="PROKAR_LIPOPROTEIN"/>
    <property type="match status" value="1"/>
</dbReference>
<dbReference type="Proteomes" id="UP000234881">
    <property type="component" value="Unassembled WGS sequence"/>
</dbReference>
<dbReference type="InterPro" id="IPR003752">
    <property type="entry name" value="DiS_bond_form_DsbB/BdbC"/>
</dbReference>
<evidence type="ECO:0000313" key="7">
    <source>
        <dbReference type="Proteomes" id="UP000234881"/>
    </source>
</evidence>
<keyword evidence="3 5" id="KW-1133">Transmembrane helix</keyword>
<organism evidence="6 7">
    <name type="scientific">Cohaesibacter celericrescens</name>
    <dbReference type="NCBI Taxonomy" id="2067669"/>
    <lineage>
        <taxon>Bacteria</taxon>
        <taxon>Pseudomonadati</taxon>
        <taxon>Pseudomonadota</taxon>
        <taxon>Alphaproteobacteria</taxon>
        <taxon>Hyphomicrobiales</taxon>
        <taxon>Cohaesibacteraceae</taxon>
    </lineage>
</organism>
<feature type="transmembrane region" description="Helical" evidence="5">
    <location>
        <begin position="50"/>
        <end position="69"/>
    </location>
</feature>
<evidence type="ECO:0000256" key="4">
    <source>
        <dbReference type="ARBA" id="ARBA00023136"/>
    </source>
</evidence>
<dbReference type="SUPFAM" id="SSF158442">
    <property type="entry name" value="DsbB-like"/>
    <property type="match status" value="1"/>
</dbReference>
<keyword evidence="4 5" id="KW-0472">Membrane</keyword>
<dbReference type="OrthoDB" id="9808637at2"/>
<name>A0A2N5XUC9_9HYPH</name>
<dbReference type="EMBL" id="PKUQ01000011">
    <property type="protein sequence ID" value="PLW78080.1"/>
    <property type="molecule type" value="Genomic_DNA"/>
</dbReference>
<comment type="caution">
    <text evidence="6">The sequence shown here is derived from an EMBL/GenBank/DDBJ whole genome shotgun (WGS) entry which is preliminary data.</text>
</comment>
<dbReference type="GO" id="GO:0016020">
    <property type="term" value="C:membrane"/>
    <property type="evidence" value="ECO:0007669"/>
    <property type="project" value="UniProtKB-SubCell"/>
</dbReference>
<sequence length="196" mass="20855">MKLTAPIGNTQSLAASLLLLGALFISACSLGFEHIGGFQPCQLCYVQRHVHYAMIPLSAISIIIIMRGAPATMVRLLFVGLAGVLAYGAVVGFYQAGAEWEFWLGPNDCTNSVTITPDATNLMAQLQSTKLINCSVAQMRILGLSFGGWNVVLSTGLVTIALIGAFASKDALAPLFKRLPFLGQWMTAISKPAQAH</sequence>
<feature type="transmembrane region" description="Helical" evidence="5">
    <location>
        <begin position="76"/>
        <end position="96"/>
    </location>
</feature>
<evidence type="ECO:0000256" key="5">
    <source>
        <dbReference type="SAM" id="Phobius"/>
    </source>
</evidence>
<dbReference type="InterPro" id="IPR023380">
    <property type="entry name" value="DsbB-like_sf"/>
</dbReference>
<protein>
    <submittedName>
        <fullName evidence="6">Disulfide bond formation protein B</fullName>
    </submittedName>
</protein>
<dbReference type="GO" id="GO:0006457">
    <property type="term" value="P:protein folding"/>
    <property type="evidence" value="ECO:0007669"/>
    <property type="project" value="InterPro"/>
</dbReference>
<dbReference type="InterPro" id="IPR024199">
    <property type="entry name" value="Uncharacterised_DsbB"/>
</dbReference>